<evidence type="ECO:0000256" key="1">
    <source>
        <dbReference type="SAM" id="MobiDB-lite"/>
    </source>
</evidence>
<dbReference type="NCBIfam" id="TIGR03544">
    <property type="entry name" value="DivI1A_domain"/>
    <property type="match status" value="1"/>
</dbReference>
<dbReference type="EMBL" id="OMOH01000005">
    <property type="protein sequence ID" value="SPF68637.1"/>
    <property type="molecule type" value="Genomic_DNA"/>
</dbReference>
<protein>
    <submittedName>
        <fullName evidence="2">DivIVA domain</fullName>
    </submittedName>
</protein>
<proteinExistence type="predicted"/>
<dbReference type="InterPro" id="IPR019933">
    <property type="entry name" value="DivIVA_domain"/>
</dbReference>
<accession>A0A375I1V9</accession>
<organism evidence="2 3">
    <name type="scientific">Propionibacterium ruminifibrarum</name>
    <dbReference type="NCBI Taxonomy" id="1962131"/>
    <lineage>
        <taxon>Bacteria</taxon>
        <taxon>Bacillati</taxon>
        <taxon>Actinomycetota</taxon>
        <taxon>Actinomycetes</taxon>
        <taxon>Propionibacteriales</taxon>
        <taxon>Propionibacteriaceae</taxon>
        <taxon>Propionibacterium</taxon>
    </lineage>
</organism>
<dbReference type="Proteomes" id="UP000265962">
    <property type="component" value="Unassembled WGS sequence"/>
</dbReference>
<feature type="compositionally biased region" description="Polar residues" evidence="1">
    <location>
        <begin position="98"/>
        <end position="108"/>
    </location>
</feature>
<dbReference type="AlphaFoldDB" id="A0A375I1V9"/>
<dbReference type="OrthoDB" id="3404379at2"/>
<reference evidence="3" key="1">
    <citation type="submission" date="2018-02" db="EMBL/GenBank/DDBJ databases">
        <authorList>
            <person name="Hornung B."/>
        </authorList>
    </citation>
    <scope>NUCLEOTIDE SEQUENCE [LARGE SCALE GENOMIC DNA]</scope>
</reference>
<feature type="region of interest" description="Disordered" evidence="1">
    <location>
        <begin position="81"/>
        <end position="131"/>
    </location>
</feature>
<evidence type="ECO:0000313" key="3">
    <source>
        <dbReference type="Proteomes" id="UP000265962"/>
    </source>
</evidence>
<name>A0A375I1V9_9ACTN</name>
<sequence>MVWALGILVVVIIVLGLWSSRGRLGQLGPQLPDRPGPDLPDGPVRAEDLDAVRFAVVTRGYDMEQVDAVLARLVEQLAATGDTAAPSTQWPVPDAPRTTGSISTRSMGDNGGTSTAGGVQDNPEARNQWQQ</sequence>
<keyword evidence="3" id="KW-1185">Reference proteome</keyword>
<gene>
    <name evidence="2" type="ORF">PROPJV5_1619</name>
</gene>
<evidence type="ECO:0000313" key="2">
    <source>
        <dbReference type="EMBL" id="SPF68637.1"/>
    </source>
</evidence>
<dbReference type="Gene3D" id="6.10.250.660">
    <property type="match status" value="1"/>
</dbReference>
<dbReference type="RefSeq" id="WP_119715782.1">
    <property type="nucleotide sequence ID" value="NZ_OMOH01000005.1"/>
</dbReference>